<dbReference type="PANTHER" id="PTHR42704:SF15">
    <property type="entry name" value="RIBULOSE BISPHOSPHATE CARBOXYLASE LARGE CHAIN"/>
    <property type="match status" value="1"/>
</dbReference>
<sequence length="53" mass="6064">MHTIIDKQKNHDIRFPVLAKALHMSCGHRINSDTVVDNLEGERDITLYFVSLA</sequence>
<protein>
    <submittedName>
        <fullName evidence="1">Uncharacterized protein</fullName>
    </submittedName>
</protein>
<dbReference type="PANTHER" id="PTHR42704">
    <property type="entry name" value="RIBULOSE BISPHOSPHATE CARBOXYLASE"/>
    <property type="match status" value="1"/>
</dbReference>
<dbReference type="AlphaFoldDB" id="A0AAF1ALQ1"/>
<name>A0AAF1ALQ1_DAUCS</name>
<reference evidence="1" key="2">
    <citation type="submission" date="2022-03" db="EMBL/GenBank/DDBJ databases">
        <title>Draft title - Genomic analysis of global carrot germplasm unveils the trajectory of domestication and the origin of high carotenoid orange carrot.</title>
        <authorList>
            <person name="Iorizzo M."/>
            <person name="Ellison S."/>
            <person name="Senalik D."/>
            <person name="Macko-Podgorni A."/>
            <person name="Grzebelus D."/>
            <person name="Bostan H."/>
            <person name="Rolling W."/>
            <person name="Curaba J."/>
            <person name="Simon P."/>
        </authorList>
    </citation>
    <scope>NUCLEOTIDE SEQUENCE</scope>
    <source>
        <tissue evidence="1">Leaf</tissue>
    </source>
</reference>
<dbReference type="Proteomes" id="UP000077755">
    <property type="component" value="Chromosome 2"/>
</dbReference>
<reference evidence="1" key="1">
    <citation type="journal article" date="2016" name="Nat. Genet.">
        <title>A high-quality carrot genome assembly provides new insights into carotenoid accumulation and asterid genome evolution.</title>
        <authorList>
            <person name="Iorizzo M."/>
            <person name="Ellison S."/>
            <person name="Senalik D."/>
            <person name="Zeng P."/>
            <person name="Satapoomin P."/>
            <person name="Huang J."/>
            <person name="Bowman M."/>
            <person name="Iovene M."/>
            <person name="Sanseverino W."/>
            <person name="Cavagnaro P."/>
            <person name="Yildiz M."/>
            <person name="Macko-Podgorni A."/>
            <person name="Moranska E."/>
            <person name="Grzebelus E."/>
            <person name="Grzebelus D."/>
            <person name="Ashrafi H."/>
            <person name="Zheng Z."/>
            <person name="Cheng S."/>
            <person name="Spooner D."/>
            <person name="Van Deynze A."/>
            <person name="Simon P."/>
        </authorList>
    </citation>
    <scope>NUCLEOTIDE SEQUENCE</scope>
    <source>
        <tissue evidence="1">Leaf</tissue>
    </source>
</reference>
<evidence type="ECO:0000313" key="1">
    <source>
        <dbReference type="EMBL" id="WOG87313.1"/>
    </source>
</evidence>
<evidence type="ECO:0000313" key="2">
    <source>
        <dbReference type="Proteomes" id="UP000077755"/>
    </source>
</evidence>
<dbReference type="InterPro" id="IPR033966">
    <property type="entry name" value="RuBisCO"/>
</dbReference>
<keyword evidence="2" id="KW-1185">Reference proteome</keyword>
<organism evidence="1 2">
    <name type="scientific">Daucus carota subsp. sativus</name>
    <name type="common">Carrot</name>
    <dbReference type="NCBI Taxonomy" id="79200"/>
    <lineage>
        <taxon>Eukaryota</taxon>
        <taxon>Viridiplantae</taxon>
        <taxon>Streptophyta</taxon>
        <taxon>Embryophyta</taxon>
        <taxon>Tracheophyta</taxon>
        <taxon>Spermatophyta</taxon>
        <taxon>Magnoliopsida</taxon>
        <taxon>eudicotyledons</taxon>
        <taxon>Gunneridae</taxon>
        <taxon>Pentapetalae</taxon>
        <taxon>asterids</taxon>
        <taxon>campanulids</taxon>
        <taxon>Apiales</taxon>
        <taxon>Apiaceae</taxon>
        <taxon>Apioideae</taxon>
        <taxon>Scandiceae</taxon>
        <taxon>Daucinae</taxon>
        <taxon>Daucus</taxon>
        <taxon>Daucus sect. Daucus</taxon>
    </lineage>
</organism>
<gene>
    <name evidence="1" type="ORF">DCAR_0206536</name>
</gene>
<accession>A0AAF1ALQ1</accession>
<dbReference type="EMBL" id="CP093344">
    <property type="protein sequence ID" value="WOG87313.1"/>
    <property type="molecule type" value="Genomic_DNA"/>
</dbReference>
<proteinExistence type="predicted"/>